<accession>A0A2T5RTC5</accession>
<sequence length="285" mass="32107">MYIENGKQKTLNEEIIIEGIALHSGKDAEIKLKPAAAGTGIVFFRSDLKQQLKLKAVPESVVNLVRNTTIGSREVKEAKISTIEHLMAAVWGSGIDNLEIEVSGPEIPVIDGSAYPYYQKIMNVGLQEQQEQRQIYKVESPVYARQDDSYITILPYDGFKISYTLDYQHPVIGSSYFEFDAEKIDFAEEIARARTFGFAAEVEKLHAQGLALGGSLDNAVLIEEEKTVNPLRFENEFVRHKILDVIGDMFLNGRIMGHIIAVKSGHRLHVRLAEKIREKMLEEEN</sequence>
<dbReference type="Gene3D" id="3.30.230.20">
    <property type="entry name" value="lpxc deacetylase, domain 1"/>
    <property type="match status" value="1"/>
</dbReference>
<dbReference type="Pfam" id="PF03331">
    <property type="entry name" value="LpxC"/>
    <property type="match status" value="1"/>
</dbReference>
<dbReference type="GO" id="GO:0103117">
    <property type="term" value="F:UDP-3-O-acyl-N-acetylglucosamine deacetylase activity"/>
    <property type="evidence" value="ECO:0007669"/>
    <property type="project" value="UniProtKB-UniRule"/>
</dbReference>
<evidence type="ECO:0000256" key="8">
    <source>
        <dbReference type="ARBA" id="ARBA00022801"/>
    </source>
</evidence>
<feature type="binding site" evidence="12">
    <location>
        <position position="240"/>
    </location>
    <ligand>
        <name>Zn(2+)</name>
        <dbReference type="ChEBI" id="CHEBI:29105"/>
    </ligand>
</feature>
<dbReference type="InterPro" id="IPR015870">
    <property type="entry name" value="UDP-acyl_N-AcGlcN_deAcase_N"/>
</dbReference>
<dbReference type="GO" id="GO:0046872">
    <property type="term" value="F:metal ion binding"/>
    <property type="evidence" value="ECO:0007669"/>
    <property type="project" value="UniProtKB-KW"/>
</dbReference>
<gene>
    <name evidence="12" type="primary">lpxC</name>
    <name evidence="13" type="ORF">C8C76_101156</name>
</gene>
<evidence type="ECO:0000256" key="7">
    <source>
        <dbReference type="ARBA" id="ARBA00022723"/>
    </source>
</evidence>
<dbReference type="SUPFAM" id="SSF54211">
    <property type="entry name" value="Ribosomal protein S5 domain 2-like"/>
    <property type="match status" value="2"/>
</dbReference>
<evidence type="ECO:0000313" key="14">
    <source>
        <dbReference type="Proteomes" id="UP000244089"/>
    </source>
</evidence>
<keyword evidence="8 12" id="KW-0378">Hydrolase</keyword>
<evidence type="ECO:0000313" key="13">
    <source>
        <dbReference type="EMBL" id="PTW03515.1"/>
    </source>
</evidence>
<evidence type="ECO:0000256" key="5">
    <source>
        <dbReference type="ARBA" id="ARBA00022516"/>
    </source>
</evidence>
<evidence type="ECO:0000256" key="1">
    <source>
        <dbReference type="ARBA" id="ARBA00001947"/>
    </source>
</evidence>
<evidence type="ECO:0000256" key="3">
    <source>
        <dbReference type="ARBA" id="ARBA00005002"/>
    </source>
</evidence>
<evidence type="ECO:0000256" key="12">
    <source>
        <dbReference type="HAMAP-Rule" id="MF_00388"/>
    </source>
</evidence>
<dbReference type="InterPro" id="IPR011334">
    <property type="entry name" value="UDP-acyl_GlcNac_deAcase_C"/>
</dbReference>
<dbReference type="Gene3D" id="3.30.1700.10">
    <property type="entry name" value="lpxc deacetylase, domain 2"/>
    <property type="match status" value="1"/>
</dbReference>
<keyword evidence="10 12" id="KW-0443">Lipid metabolism</keyword>
<dbReference type="GO" id="GO:0016020">
    <property type="term" value="C:membrane"/>
    <property type="evidence" value="ECO:0007669"/>
    <property type="project" value="GOC"/>
</dbReference>
<keyword evidence="6 12" id="KW-0441">Lipid A biosynthesis</keyword>
<evidence type="ECO:0000256" key="4">
    <source>
        <dbReference type="ARBA" id="ARBA00012745"/>
    </source>
</evidence>
<dbReference type="EMBL" id="QAXS01000001">
    <property type="protein sequence ID" value="PTW03515.1"/>
    <property type="molecule type" value="Genomic_DNA"/>
</dbReference>
<protein>
    <recommendedName>
        <fullName evidence="4 12">UDP-3-O-acyl-N-acetylglucosamine deacetylase</fullName>
        <shortName evidence="12">UDP-3-O-acyl-GlcNAc deacetylase</shortName>
        <ecNumber evidence="4 12">3.5.1.108</ecNumber>
    </recommendedName>
    <alternativeName>
        <fullName evidence="12">UDP-3-O-[R-3-hydroxymyristoyl]-N-acetylglucosamine deacetylase</fullName>
    </alternativeName>
</protein>
<keyword evidence="7 12" id="KW-0479">Metal-binding</keyword>
<feature type="binding site" evidence="12">
    <location>
        <position position="85"/>
    </location>
    <ligand>
        <name>Zn(2+)</name>
        <dbReference type="ChEBI" id="CHEBI:29105"/>
    </ligand>
</feature>
<evidence type="ECO:0000256" key="11">
    <source>
        <dbReference type="ARBA" id="ARBA00024535"/>
    </source>
</evidence>
<dbReference type="GO" id="GO:0009245">
    <property type="term" value="P:lipid A biosynthetic process"/>
    <property type="evidence" value="ECO:0007669"/>
    <property type="project" value="UniProtKB-UniRule"/>
</dbReference>
<feature type="binding site" evidence="12">
    <location>
        <position position="244"/>
    </location>
    <ligand>
        <name>Zn(2+)</name>
        <dbReference type="ChEBI" id="CHEBI:29105"/>
    </ligand>
</feature>
<comment type="pathway">
    <text evidence="3 12">Glycolipid biosynthesis; lipid IV(A) biosynthesis; lipid IV(A) from (3R)-3-hydroxytetradecanoyl-[acyl-carrier-protein] and UDP-N-acetyl-alpha-D-glucosamine: step 2/6.</text>
</comment>
<reference evidence="13 14" key="1">
    <citation type="submission" date="2018-04" db="EMBL/GenBank/DDBJ databases">
        <title>Subsurface microbial communities from deep shales in Ohio and West Virginia, USA.</title>
        <authorList>
            <person name="Wrighton K."/>
        </authorList>
    </citation>
    <scope>NUCLEOTIDE SEQUENCE [LARGE SCALE GENOMIC DNA]</scope>
    <source>
        <strain evidence="13 14">WC1</strain>
    </source>
</reference>
<dbReference type="AlphaFoldDB" id="A0A2T5RTC5"/>
<name>A0A2T5RTC5_9FIRM</name>
<comment type="catalytic activity">
    <reaction evidence="11 12">
        <text>a UDP-3-O-[(3R)-3-hydroxyacyl]-N-acetyl-alpha-D-glucosamine + H2O = a UDP-3-O-[(3R)-3-hydroxyacyl]-alpha-D-glucosamine + acetate</text>
        <dbReference type="Rhea" id="RHEA:67816"/>
        <dbReference type="ChEBI" id="CHEBI:15377"/>
        <dbReference type="ChEBI" id="CHEBI:30089"/>
        <dbReference type="ChEBI" id="CHEBI:137740"/>
        <dbReference type="ChEBI" id="CHEBI:173225"/>
        <dbReference type="EC" id="3.5.1.108"/>
    </reaction>
</comment>
<evidence type="ECO:0000256" key="2">
    <source>
        <dbReference type="ARBA" id="ARBA00002923"/>
    </source>
</evidence>
<evidence type="ECO:0000256" key="6">
    <source>
        <dbReference type="ARBA" id="ARBA00022556"/>
    </source>
</evidence>
<dbReference type="PANTHER" id="PTHR33694">
    <property type="entry name" value="UDP-3-O-ACYL-N-ACETYLGLUCOSAMINE DEACETYLASE 1, MITOCHONDRIAL-RELATED"/>
    <property type="match status" value="1"/>
</dbReference>
<dbReference type="OrthoDB" id="9772788at2"/>
<organism evidence="13 14">
    <name type="scientific">Halanaerobium saccharolyticum</name>
    <dbReference type="NCBI Taxonomy" id="43595"/>
    <lineage>
        <taxon>Bacteria</taxon>
        <taxon>Bacillati</taxon>
        <taxon>Bacillota</taxon>
        <taxon>Clostridia</taxon>
        <taxon>Halanaerobiales</taxon>
        <taxon>Halanaerobiaceae</taxon>
        <taxon>Halanaerobium</taxon>
    </lineage>
</organism>
<feature type="active site" description="Proton donor" evidence="12">
    <location>
        <position position="266"/>
    </location>
</feature>
<evidence type="ECO:0000256" key="10">
    <source>
        <dbReference type="ARBA" id="ARBA00023098"/>
    </source>
</evidence>
<comment type="cofactor">
    <cofactor evidence="1 12">
        <name>Zn(2+)</name>
        <dbReference type="ChEBI" id="CHEBI:29105"/>
    </cofactor>
</comment>
<dbReference type="NCBIfam" id="TIGR00325">
    <property type="entry name" value="lpxC"/>
    <property type="match status" value="1"/>
</dbReference>
<keyword evidence="9 12" id="KW-0862">Zinc</keyword>
<proteinExistence type="inferred from homology"/>
<comment type="similarity">
    <text evidence="12">Belongs to the LpxC family.</text>
</comment>
<evidence type="ECO:0000256" key="9">
    <source>
        <dbReference type="ARBA" id="ARBA00022833"/>
    </source>
</evidence>
<dbReference type="InterPro" id="IPR020568">
    <property type="entry name" value="Ribosomal_Su5_D2-typ_SF"/>
</dbReference>
<dbReference type="Proteomes" id="UP000244089">
    <property type="component" value="Unassembled WGS sequence"/>
</dbReference>
<comment type="caution">
    <text evidence="13">The sequence shown here is derived from an EMBL/GenBank/DDBJ whole genome shotgun (WGS) entry which is preliminary data.</text>
</comment>
<dbReference type="InterPro" id="IPR004463">
    <property type="entry name" value="UDP-acyl_GlcNac_deAcase"/>
</dbReference>
<comment type="function">
    <text evidence="2 12">Catalyzes the hydrolysis of UDP-3-O-myristoyl-N-acetylglucosamine to form UDP-3-O-myristoylglucosamine and acetate, the committed step in lipid A biosynthesis.</text>
</comment>
<dbReference type="EC" id="3.5.1.108" evidence="4 12"/>
<keyword evidence="5 12" id="KW-0444">Lipid biosynthesis</keyword>
<dbReference type="PANTHER" id="PTHR33694:SF1">
    <property type="entry name" value="UDP-3-O-ACYL-N-ACETYLGLUCOSAMINE DEACETYLASE 1, MITOCHONDRIAL-RELATED"/>
    <property type="match status" value="1"/>
</dbReference>
<dbReference type="UniPathway" id="UPA00359">
    <property type="reaction ID" value="UER00478"/>
</dbReference>
<dbReference type="HAMAP" id="MF_00388">
    <property type="entry name" value="LpxC"/>
    <property type="match status" value="1"/>
</dbReference>